<keyword evidence="1" id="KW-0812">Transmembrane</keyword>
<keyword evidence="1" id="KW-1133">Transmembrane helix</keyword>
<protein>
    <submittedName>
        <fullName evidence="2">Uncharacterized protein</fullName>
    </submittedName>
</protein>
<organism evidence="2 3">
    <name type="scientific">Trachymyrmex septentrionalis</name>
    <dbReference type="NCBI Taxonomy" id="34720"/>
    <lineage>
        <taxon>Eukaryota</taxon>
        <taxon>Metazoa</taxon>
        <taxon>Ecdysozoa</taxon>
        <taxon>Arthropoda</taxon>
        <taxon>Hexapoda</taxon>
        <taxon>Insecta</taxon>
        <taxon>Pterygota</taxon>
        <taxon>Neoptera</taxon>
        <taxon>Endopterygota</taxon>
        <taxon>Hymenoptera</taxon>
        <taxon>Apocrita</taxon>
        <taxon>Aculeata</taxon>
        <taxon>Formicoidea</taxon>
        <taxon>Formicidae</taxon>
        <taxon>Myrmicinae</taxon>
        <taxon>Trachymyrmex</taxon>
    </lineage>
</organism>
<name>A0A195EVP7_9HYME</name>
<keyword evidence="1" id="KW-0472">Membrane</keyword>
<evidence type="ECO:0000313" key="3">
    <source>
        <dbReference type="Proteomes" id="UP000078541"/>
    </source>
</evidence>
<dbReference type="EMBL" id="KQ981958">
    <property type="protein sequence ID" value="KYN31964.1"/>
    <property type="molecule type" value="Genomic_DNA"/>
</dbReference>
<evidence type="ECO:0000313" key="2">
    <source>
        <dbReference type="EMBL" id="KYN31964.1"/>
    </source>
</evidence>
<sequence>DTMASIARFVTILGRRYPLVVRLIKKYCKGIRPAVCLRTYASWTSFNGGKLHDGKYLSENSAVAVTAPYKYWHEMQSKIMQQLSNNYARWRNCKAAESSNCNRLAKCSENDRTNNALTRLAFLSIYMYIYIYIYLTRIVLLNERTKVSTTRDILLLQIRNIFLLIFCTLNK</sequence>
<gene>
    <name evidence="2" type="ORF">ALC56_13717</name>
</gene>
<reference evidence="2 3" key="1">
    <citation type="submission" date="2016-03" db="EMBL/GenBank/DDBJ databases">
        <title>Trachymyrmex septentrionalis WGS genome.</title>
        <authorList>
            <person name="Nygaard S."/>
            <person name="Hu H."/>
            <person name="Boomsma J."/>
            <person name="Zhang G."/>
        </authorList>
    </citation>
    <scope>NUCLEOTIDE SEQUENCE [LARGE SCALE GENOMIC DNA]</scope>
    <source>
        <strain evidence="2">Tsep2-gDNA-1</strain>
        <tissue evidence="2">Whole body</tissue>
    </source>
</reference>
<feature type="transmembrane region" description="Helical" evidence="1">
    <location>
        <begin position="120"/>
        <end position="141"/>
    </location>
</feature>
<dbReference type="AlphaFoldDB" id="A0A195EVP7"/>
<feature type="transmembrane region" description="Helical" evidence="1">
    <location>
        <begin position="153"/>
        <end position="169"/>
    </location>
</feature>
<accession>A0A195EVP7</accession>
<keyword evidence="3" id="KW-1185">Reference proteome</keyword>
<evidence type="ECO:0000256" key="1">
    <source>
        <dbReference type="SAM" id="Phobius"/>
    </source>
</evidence>
<proteinExistence type="predicted"/>
<dbReference type="Proteomes" id="UP000078541">
    <property type="component" value="Unassembled WGS sequence"/>
</dbReference>
<feature type="non-terminal residue" evidence="2">
    <location>
        <position position="1"/>
    </location>
</feature>